<feature type="transmembrane region" description="Helical" evidence="1">
    <location>
        <begin position="6"/>
        <end position="25"/>
    </location>
</feature>
<keyword evidence="1" id="KW-1133">Transmembrane helix</keyword>
<evidence type="ECO:0000313" key="2">
    <source>
        <dbReference type="EMBL" id="ADX97724.1"/>
    </source>
</evidence>
<organism evidence="2 3">
    <name type="scientific">Mycoplasma suis (strain Illinois)</name>
    <dbReference type="NCBI Taxonomy" id="768700"/>
    <lineage>
        <taxon>Bacteria</taxon>
        <taxon>Bacillati</taxon>
        <taxon>Mycoplasmatota</taxon>
        <taxon>Mollicutes</taxon>
        <taxon>Mycoplasmataceae</taxon>
        <taxon>Mycoplasma</taxon>
    </lineage>
</organism>
<dbReference type="AlphaFoldDB" id="F0QQF4"/>
<dbReference type="Proteomes" id="UP000007484">
    <property type="component" value="Chromosome"/>
</dbReference>
<sequence>MLLRQGLYVLVPILGASAPVTAFLLKDSSLVSKVIAPLAGGGAVTQH</sequence>
<name>F0QQF4_MYCSL</name>
<dbReference type="HOGENOM" id="CLU_3186099_0_0_14"/>
<protein>
    <submittedName>
        <fullName evidence="2">Uncharacterized protein</fullName>
    </submittedName>
</protein>
<keyword evidence="1" id="KW-0812">Transmembrane</keyword>
<gene>
    <name evidence="2" type="ordered locus">MSU_0180</name>
</gene>
<keyword evidence="3" id="KW-1185">Reference proteome</keyword>
<evidence type="ECO:0000313" key="3">
    <source>
        <dbReference type="Proteomes" id="UP000007484"/>
    </source>
</evidence>
<dbReference type="KEGG" id="mss:MSU_0180"/>
<accession>F0QQF4</accession>
<keyword evidence="1" id="KW-0472">Membrane</keyword>
<reference evidence="2 3" key="1">
    <citation type="journal article" date="2011" name="J. Bacteriol.">
        <title>Complete genome sequences of two hemotropic Mycoplasmas, Mycoplasma haemofelis strain Ohio2 and Mycoplasma suis strain Illinois.</title>
        <authorList>
            <person name="Messick J.B."/>
            <person name="Santos A.P."/>
            <person name="Guimaraes A.M."/>
        </authorList>
    </citation>
    <scope>NUCLEOTIDE SEQUENCE [LARGE SCALE GENOMIC DNA]</scope>
    <source>
        <strain evidence="2 3">Illinois</strain>
    </source>
</reference>
<dbReference type="RefSeq" id="WP_013609676.1">
    <property type="nucleotide sequence ID" value="NC_015155.1"/>
</dbReference>
<dbReference type="STRING" id="768700.MSU_0180"/>
<evidence type="ECO:0000256" key="1">
    <source>
        <dbReference type="SAM" id="Phobius"/>
    </source>
</evidence>
<proteinExistence type="predicted"/>
<dbReference type="EMBL" id="CP002525">
    <property type="protein sequence ID" value="ADX97724.1"/>
    <property type="molecule type" value="Genomic_DNA"/>
</dbReference>